<dbReference type="RefSeq" id="WP_141849921.1">
    <property type="nucleotide sequence ID" value="NZ_BAAAPR010000023.1"/>
</dbReference>
<gene>
    <name evidence="2" type="ORF">FB458_3875</name>
</gene>
<reference evidence="2 3" key="1">
    <citation type="submission" date="2019-06" db="EMBL/GenBank/DDBJ databases">
        <title>Sequencing the genomes of 1000 actinobacteria strains.</title>
        <authorList>
            <person name="Klenk H.-P."/>
        </authorList>
    </citation>
    <scope>NUCLEOTIDE SEQUENCE [LARGE SCALE GENOMIC DNA]</scope>
    <source>
        <strain evidence="2 3">DSM 18607</strain>
    </source>
</reference>
<dbReference type="PROSITE" id="PS51318">
    <property type="entry name" value="TAT"/>
    <property type="match status" value="1"/>
</dbReference>
<dbReference type="Proteomes" id="UP000317893">
    <property type="component" value="Unassembled WGS sequence"/>
</dbReference>
<comment type="caution">
    <text evidence="2">The sequence shown here is derived from an EMBL/GenBank/DDBJ whole genome shotgun (WGS) entry which is preliminary data.</text>
</comment>
<accession>A0A542E625</accession>
<feature type="chain" id="PRO_5021814545" evidence="1">
    <location>
        <begin position="34"/>
        <end position="488"/>
    </location>
</feature>
<organism evidence="2 3">
    <name type="scientific">Lapillicoccus jejuensis</name>
    <dbReference type="NCBI Taxonomy" id="402171"/>
    <lineage>
        <taxon>Bacteria</taxon>
        <taxon>Bacillati</taxon>
        <taxon>Actinomycetota</taxon>
        <taxon>Actinomycetes</taxon>
        <taxon>Micrococcales</taxon>
        <taxon>Intrasporangiaceae</taxon>
        <taxon>Lapillicoccus</taxon>
    </lineage>
</organism>
<name>A0A542E625_9MICO</name>
<keyword evidence="1" id="KW-0732">Signal</keyword>
<protein>
    <submittedName>
        <fullName evidence="2">Uncharacterized protein</fullName>
    </submittedName>
</protein>
<dbReference type="InterPro" id="IPR006311">
    <property type="entry name" value="TAT_signal"/>
</dbReference>
<keyword evidence="3" id="KW-1185">Reference proteome</keyword>
<feature type="signal peptide" evidence="1">
    <location>
        <begin position="1"/>
        <end position="33"/>
    </location>
</feature>
<evidence type="ECO:0000313" key="3">
    <source>
        <dbReference type="Proteomes" id="UP000317893"/>
    </source>
</evidence>
<evidence type="ECO:0000313" key="2">
    <source>
        <dbReference type="EMBL" id="TQJ10739.1"/>
    </source>
</evidence>
<dbReference type="OrthoDB" id="4855196at2"/>
<sequence length="488" mass="48489">MPVTPAAPRRARSARRAALAALAATVVAGVVGAAPARAMVDVADGTTGATATTGSAPAGSALAAAPGTAVAAATAGDGSFVPVPAARIVDTRTGLGAPRAKVGPGGTVTTKVTGRAGVPATGVSAVVVNLTVTNVTAPGYVSLYPAGVPRPTASSINFPAGYTGANLVTVRVPDSGTLAGSLAAYNLSGSLDLVLDVVGYYSSATTTYGGYSPVPPQRAYDTRTDIERSSFPMEHREFREIGWDFGALDGEVTALAVNITVARASAGGYVTAWSGSGTKPGTSSVNFRPGVDVANFAIVQRGTVTAPGGAQVPSARFDLWSLGGNAAVIVDLVGAYTTKGHGDDARFVPLSSPTRILDTRVSGQGAPAITQGQTRAFSARSVATSSTLALAANLTLVNPGDSTYLTAWPSGGPRPTVSSVNGNAHAVVANGALIGLSSPTATAPTLPSAYNLYNYRNTANAVLDVAGLFVTPPAPTTGSIAAPSRVGG</sequence>
<dbReference type="EMBL" id="VFMN01000001">
    <property type="protein sequence ID" value="TQJ10739.1"/>
    <property type="molecule type" value="Genomic_DNA"/>
</dbReference>
<evidence type="ECO:0000256" key="1">
    <source>
        <dbReference type="SAM" id="SignalP"/>
    </source>
</evidence>
<proteinExistence type="predicted"/>
<dbReference type="AlphaFoldDB" id="A0A542E625"/>